<dbReference type="EMBL" id="JH921440">
    <property type="protein sequence ID" value="EKD15878.1"/>
    <property type="molecule type" value="Genomic_DNA"/>
</dbReference>
<name>K1X5G1_MARBU</name>
<protein>
    <submittedName>
        <fullName evidence="2">Uncharacterized protein</fullName>
    </submittedName>
</protein>
<feature type="region of interest" description="Disordered" evidence="1">
    <location>
        <begin position="266"/>
        <end position="293"/>
    </location>
</feature>
<keyword evidence="3" id="KW-1185">Reference proteome</keyword>
<dbReference type="OrthoDB" id="2245989at2759"/>
<proteinExistence type="predicted"/>
<feature type="region of interest" description="Disordered" evidence="1">
    <location>
        <begin position="1"/>
        <end position="35"/>
    </location>
</feature>
<dbReference type="HOGENOM" id="CLU_950203_0_0_1"/>
<dbReference type="Proteomes" id="UP000006753">
    <property type="component" value="Unassembled WGS sequence"/>
</dbReference>
<dbReference type="OMA" id="IDMIASP"/>
<evidence type="ECO:0000313" key="2">
    <source>
        <dbReference type="EMBL" id="EKD15878.1"/>
    </source>
</evidence>
<feature type="region of interest" description="Disordered" evidence="1">
    <location>
        <begin position="122"/>
        <end position="144"/>
    </location>
</feature>
<dbReference type="KEGG" id="mbe:MBM_05889"/>
<feature type="compositionally biased region" description="Basic residues" evidence="1">
    <location>
        <begin position="268"/>
        <end position="281"/>
    </location>
</feature>
<feature type="compositionally biased region" description="Polar residues" evidence="1">
    <location>
        <begin position="1"/>
        <end position="19"/>
    </location>
</feature>
<reference evidence="2 3" key="1">
    <citation type="journal article" date="2012" name="BMC Genomics">
        <title>Sequencing the genome of Marssonina brunnea reveals fungus-poplar co-evolution.</title>
        <authorList>
            <person name="Zhu S."/>
            <person name="Cao Y.-Z."/>
            <person name="Jiang C."/>
            <person name="Tan B.-Y."/>
            <person name="Wang Z."/>
            <person name="Feng S."/>
            <person name="Zhang L."/>
            <person name="Su X.-H."/>
            <person name="Brejova B."/>
            <person name="Vinar T."/>
            <person name="Xu M."/>
            <person name="Wang M.-X."/>
            <person name="Zhang S.-G."/>
            <person name="Huang M.-R."/>
            <person name="Wu R."/>
            <person name="Zhou Y."/>
        </authorList>
    </citation>
    <scope>NUCLEOTIDE SEQUENCE [LARGE SCALE GENOMIC DNA]</scope>
    <source>
        <strain evidence="2 3">MB_m1</strain>
    </source>
</reference>
<gene>
    <name evidence="2" type="ORF">MBM_05889</name>
</gene>
<feature type="compositionally biased region" description="Low complexity" evidence="1">
    <location>
        <begin position="134"/>
        <end position="144"/>
    </location>
</feature>
<evidence type="ECO:0000256" key="1">
    <source>
        <dbReference type="SAM" id="MobiDB-lite"/>
    </source>
</evidence>
<evidence type="ECO:0000313" key="3">
    <source>
        <dbReference type="Proteomes" id="UP000006753"/>
    </source>
</evidence>
<organism evidence="2 3">
    <name type="scientific">Marssonina brunnea f. sp. multigermtubi (strain MB_m1)</name>
    <name type="common">Marssonina leaf spot fungus</name>
    <dbReference type="NCBI Taxonomy" id="1072389"/>
    <lineage>
        <taxon>Eukaryota</taxon>
        <taxon>Fungi</taxon>
        <taxon>Dikarya</taxon>
        <taxon>Ascomycota</taxon>
        <taxon>Pezizomycotina</taxon>
        <taxon>Leotiomycetes</taxon>
        <taxon>Helotiales</taxon>
        <taxon>Drepanopezizaceae</taxon>
        <taxon>Drepanopeziza</taxon>
    </lineage>
</organism>
<dbReference type="AlphaFoldDB" id="K1X5G1"/>
<accession>K1X5G1</accession>
<sequence length="293" mass="33504">MSTTTTPYSRQDSLQSIDMDSTADKAERKRQKRPARIPYVILHHLHRPITNRLVHPGRRRKEYLKNLEKAQKEQSNVKQPDEIMQLKHENEMMRREIQAFRAIMQRLPPLLLNQMMSSSMSVPPFSRGTHHRLPSPSISASSIPGTHCSPAIMGSESVSMAARFQETQPVLARSTYVYDPALSSQQYFMVHASGLRFDPQSSPDSTGLRITQFSKSGVILPYDRTKARLEILELFRPFHSDPAVISDPQRRLAALRTLSKSLPSSLKPCRRARRHGRRRQRGITCHHLGRRAA</sequence>
<dbReference type="InParanoid" id="K1X5G1"/>